<reference evidence="4 5" key="2">
    <citation type="submission" date="2024-05" db="EMBL/GenBank/DDBJ databases">
        <authorList>
            <person name="Chen Y."/>
            <person name="Shah S."/>
            <person name="Dougan E. K."/>
            <person name="Thang M."/>
            <person name="Chan C."/>
        </authorList>
    </citation>
    <scope>NUCLEOTIDE SEQUENCE [LARGE SCALE GENOMIC DNA]</scope>
</reference>
<keyword evidence="4" id="KW-0378">Hydrolase</keyword>
<feature type="compositionally biased region" description="Basic and acidic residues" evidence="1">
    <location>
        <begin position="989"/>
        <end position="999"/>
    </location>
</feature>
<feature type="domain" description="SAP" evidence="2">
    <location>
        <begin position="937"/>
        <end position="971"/>
    </location>
</feature>
<feature type="region of interest" description="Disordered" evidence="1">
    <location>
        <begin position="81"/>
        <end position="125"/>
    </location>
</feature>
<dbReference type="InterPro" id="IPR027417">
    <property type="entry name" value="P-loop_NTPase"/>
</dbReference>
<accession>A0A9P1D8N5</accession>
<dbReference type="EMBL" id="CAMXCT020003591">
    <property type="protein sequence ID" value="CAL1158646.1"/>
    <property type="molecule type" value="Genomic_DNA"/>
</dbReference>
<dbReference type="SMART" id="SM00513">
    <property type="entry name" value="SAP"/>
    <property type="match status" value="1"/>
</dbReference>
<keyword evidence="4" id="KW-0547">Nucleotide-binding</keyword>
<protein>
    <submittedName>
        <fullName evidence="4">ATP-dependent DNA helicase</fullName>
    </submittedName>
</protein>
<feature type="region of interest" description="Disordered" evidence="1">
    <location>
        <begin position="140"/>
        <end position="165"/>
    </location>
</feature>
<dbReference type="OrthoDB" id="431112at2759"/>
<feature type="region of interest" description="Disordered" evidence="1">
    <location>
        <begin position="2532"/>
        <end position="2576"/>
    </location>
</feature>
<feature type="compositionally biased region" description="Polar residues" evidence="1">
    <location>
        <begin position="82"/>
        <end position="93"/>
    </location>
</feature>
<dbReference type="Proteomes" id="UP001152797">
    <property type="component" value="Unassembled WGS sequence"/>
</dbReference>
<dbReference type="EMBL" id="CAMXCT030003591">
    <property type="protein sequence ID" value="CAL4792583.1"/>
    <property type="molecule type" value="Genomic_DNA"/>
</dbReference>
<feature type="region of interest" description="Disordered" evidence="1">
    <location>
        <begin position="3293"/>
        <end position="3319"/>
    </location>
</feature>
<feature type="compositionally biased region" description="Low complexity" evidence="1">
    <location>
        <begin position="975"/>
        <end position="988"/>
    </location>
</feature>
<organism evidence="3">
    <name type="scientific">Cladocopium goreaui</name>
    <dbReference type="NCBI Taxonomy" id="2562237"/>
    <lineage>
        <taxon>Eukaryota</taxon>
        <taxon>Sar</taxon>
        <taxon>Alveolata</taxon>
        <taxon>Dinophyceae</taxon>
        <taxon>Suessiales</taxon>
        <taxon>Symbiodiniaceae</taxon>
        <taxon>Cladocopium</taxon>
    </lineage>
</organism>
<proteinExistence type="predicted"/>
<feature type="region of interest" description="Disordered" evidence="1">
    <location>
        <begin position="971"/>
        <end position="1002"/>
    </location>
</feature>
<feature type="region of interest" description="Disordered" evidence="1">
    <location>
        <begin position="2591"/>
        <end position="2616"/>
    </location>
</feature>
<dbReference type="Gene3D" id="3.40.50.300">
    <property type="entry name" value="P-loop containing nucleotide triphosphate hydrolases"/>
    <property type="match status" value="1"/>
</dbReference>
<evidence type="ECO:0000313" key="5">
    <source>
        <dbReference type="Proteomes" id="UP001152797"/>
    </source>
</evidence>
<name>A0A9P1D8N5_9DINO</name>
<reference evidence="3" key="1">
    <citation type="submission" date="2022-10" db="EMBL/GenBank/DDBJ databases">
        <authorList>
            <person name="Chen Y."/>
            <person name="Dougan E. K."/>
            <person name="Chan C."/>
            <person name="Rhodes N."/>
            <person name="Thang M."/>
        </authorList>
    </citation>
    <scope>NUCLEOTIDE SEQUENCE</scope>
</reference>
<comment type="caution">
    <text evidence="3">The sequence shown here is derived from an EMBL/GenBank/DDBJ whole genome shotgun (WGS) entry which is preliminary data.</text>
</comment>
<keyword evidence="4" id="KW-0347">Helicase</keyword>
<dbReference type="EMBL" id="CAMXCT010003591">
    <property type="protein sequence ID" value="CAI4005271.1"/>
    <property type="molecule type" value="Genomic_DNA"/>
</dbReference>
<keyword evidence="4" id="KW-0067">ATP-binding</keyword>
<dbReference type="PROSITE" id="PS50800">
    <property type="entry name" value="SAP"/>
    <property type="match status" value="1"/>
</dbReference>
<evidence type="ECO:0000256" key="1">
    <source>
        <dbReference type="SAM" id="MobiDB-lite"/>
    </source>
</evidence>
<evidence type="ECO:0000259" key="2">
    <source>
        <dbReference type="PROSITE" id="PS50800"/>
    </source>
</evidence>
<sequence length="3704" mass="411192">MSNPVAQVVMRCNVDVKYIGRAFAEEDLNKFCDGSMSSDFDESHTDGVHAQGHLRPVVPQPVAGSSQPELSERDLCDMDVAQQDTGGPASQDSGCKRKKTTVVREQGHLRPVVPQPVAGSSHPELSERDLCDMDVAQQDTGGLASQDSGFKRKKTTVLSQSVPESRRMQTMKMALERVLVDMSRDMQDVGFYTGEYAAKKFEISRSMLPELYAGVQRLEEEEAKRQQAAVEDASMENVDAKKTPGMSGPQSRALSILRRLAFGMNRCIAKSNGEMAYQLLFEQEQYVTYRGYNMFFRYLPFAIMRCRADAIAAALADAPHLTAGPVDVVEDVEDVPVAVDEIAEVIEDEGEGTRVTQVPVHFNQKDDYLHRGSSTLLKCMKSELLMTMWLCRLIYICHRKRSLKNMLHMLGLCFPFPTCTGDCSDSYKCFACHILEKNEKEGMIFARFVPQWRHWKACMLVRRETAQERVLAGLSSPVIRDVSTVRKCFPRSSASGDGETVATLMRVLHRKLRPRDCRFHDVPRILERIAWYLDVRPPYHYTQLSPLEYLSIIQTAWMERFEQHHAARRLSSSRRRAERFALMTKLEDDDIEDDCAPPDIEGDEVEDDLRRQDELERLERAQYIVDHEALHEAMFREQDWMRVLSNPRATVLKDTLRHLRDFVNALGGIPDVRRGMGIRSSSVAGVERSWTAADAERGMALQKQYLEFCAGGLEEEDEQMPDQHFEPLEEAIDPFLAALNAQCIGPGDYAAELVVNSTLNRQQILAVAPIAWVMEQMWLNRSNPQSTLADGAATESCNCLWLGAGGSGKTYAYSKVLRPMFRRYFGDGGYIVGAPTHAAVRLLGPEAKTLHKWANVSPNSGLDRRSLRSAKSKGSPIEKKIMEVMAVLLDELSMNPPDVYHEEFASRVCAKIEVQESVTRLRCVVQSGGTKGLWTQLKALKVEDLRVIAQEIGLPSSGVRDAVMKRLFQDISAQESSTTGGPLPSSSSRRPELPEERGDVGGGISAEVDELRMDASSKGHTWLQEKMASMTRDDLRKVAAASDVSTRRQDGSMVALAELRNALVEHFAPQERGDVGGSISAQVEELRMDASSKGRTWLQEKMSSMKQVDLRKVAAASGVSTRGEDGSMVGVAELRNALVEHFAPQERGDVGGSISAQVEELRMDASSKGRTWLQEKMASMTRDVLRKVAAASGFSTRGEDGSMVAPAELRNALVEHFAPQERGDVGGSISAEVEELRMDASSKGRTWLQEKMASMTRDDLRKVAAASDVSTRRQDGSMVALAELRNALVEHFAPQEHGDVGGSISAQVEELRMDASSKGRTWLQEKMASMTRDVLRKVAAASGFSTRGEDGSMVAPAELCNALVEHFAPQERGDVGGSISAEVEELRMDASSKGRTWLQEKMASMTRDDLRKVAAASDVSTRRQDGSMVALAELRNALVEHFAPQEHGDVGGSISAQVEELRMDASSKGRTWLQEKMASMTRDVLRKVAAASGFSTRGEDGSMVAPAELCNALVEHFAPQERGDVGGSISAEVEELRMDASSKGRTWLQEKMASMTRDDLRKVAAASDVSTRRQDGSMVALAELRNALVEHFAPQERGEVGGSISAQVEELRMDASSKGRTWLQEKIASMTQGVLQKVAAASDVSARRQDGSKLALSELRNALVEHFAAQERGDVGGSISAQVEELRMDASSKGRTWLQEKMASMKQVDLRKVAAASGVSTRGEDGSMVGVAELRNALVEHFAPQERGDVGGSISAQVEELRMDASSKGRTWLQEKMASMTRDVLRKVAAASGFSTRGEDGSMVAPAELRNALVEHFAPQERGDVGGSISAEVEELRMDASSKGRAWLQEKMASMTRDDLRKVAAASDVSTRRQDGSMVALAELRNALVEHFAPQEHGDVGGSISAQVEELRMDASSKGRTWLQEKMASMTRDVLRKVAAASGFSTRGEDGSMVAPAELCNALVEHFAPQERGDVGGSISAEVEELRMDASSKGRTWLQEKMASMTRDDLRKVAAASDVSTRRQDGSMVALAELRNALVEHFAPQEHGDVGGSISAQVEELRMDASSKGRTWLQEKMASMTRDVLRKVAAASGFSTRGEDGSMVAPAELCNALVEHFAPQERGDVGGSISAEVEELRMDASSKGRTWLQEKMASMTRDDLRKVAAASDVSTRRQDGSMVALAELRNALVEHFAPQERGDVGGSISAQVEELRMDASSKGRTWLQEKIASMTQGVLQKVAAASDVSARRQDGSKLALSELRNALVEHFAAQDDDVHALKARLEQLRMDGRREGVKWLRKVVGEMEEHALRSLSAAAGLGLVDGSGKSLSGAKVRASLVKYLAPEESGGRTLTGCYVSLRPSYQRREEQALGDGEVWKAVKGKRGCRFGCFHIELIKDAEGKQKTICKKGWPRVQKACFSRLQYETEDLARQEEFKNENPHVFQAQRDHPFEGMSNPVAQVVMRCNVDVKYIGRAFAEKDLNKFCDGSMSSDFDESHTDGVHAQGHLRPVVPQPVAGSSQPELSERDLCDMDVAQQDTGGPASQDSGCKRKKTTMVREQGHLRPVVPQPVAGSSHPELSERDLCDMDVAQQDTGGLASQDSGFKRKKTTVLSQSVPESRRMQTMKMALERVLIDMSRDMQDVGFYTGEYAAKKFEISRSMLPELYAGVQRLEEEEAKRQQAAVEDASMENVDAKKTPGMSGPQSRALSILRRLAFGMNRCIAKSNGEMAYQLLFEQEQYVTYRGYNMFFRYLPFAIMRCRADAIAAALADAPHLTAGPVDVVEDVEDVPVAGDEIAEVIEDEGEGTRVTQVPVHFNQKDDYLHRGSSTLLKCMKSELLMTMWLCRLIYICHRKRSLKNMLHMLGLCFPFPTCTGDCSDSYKCFACHILEKNEKEGMIFARFVPQWRHWKACMLVRRETAQERVLAGLSSPVIRDVSTVRKCFPRSSASGDGETVATLMRVLHRKLRPRDCRFHDVPRILERIAWYLDVRPPYHYTQLSPLEYLSIIQTAWMERFEQHHAARRLSSSRRRAERFALMTKLEDDDIEDDCAPPDIEGDEVEDDLRRQDELERLERAQYIVDHEALHEAMFREQDWMRVLSNPRATVLKDTLRHLRDFVNALGGIPDVRRGMGIRSSSVAGVERSWTAADAERGMALQKQYLEFCAGGLEEEDEQMPDQHFEPLEEAIDPFLAALNAQCIGPGDYAAELVVNSTLNRQQILAVAPIAWVMEQMWLNRSNPQSTLADGAAYSKVLERMMLDMGRYLEQWYGKAPIGVQLGDFLQLRPTAQRSLCEWHDAPRATDARGDGASSEEEELPENEAAQHTSNAAELGRLMFKNSLQRVVHFTGSGRFSDCPSGQQLVAILKSMREGKEMSDDLWAALEARAYGKKELQADELRQRLLDAHWGGLAWEQVARLQHLRVGLEGKELKKTVYFVQAIDRATGPNELTREQSMAALQIVNMTKTHYLIGICPLYEGMPCRISCILDAPLLNRELPVIVRSIKLHPSEPAIADNCGCVVLRYQPVAVLVEIDDPNYKNIQVSGDVAPKGHVLLRAVASDKAWSLQVGPKQSVPVIRKQIPLAPRCVLTHYGLQGITARNGLVAFLTKPAWMKDADYALAIYVMLSRPRKLDDLWIIDLPPRHMFQHFLHDHNPLLVQRMKEFEQQANLDEMKALSYVGKLQWHQKEAIARQLSTEDLMSIAGSNSRMNV</sequence>
<evidence type="ECO:0000313" key="4">
    <source>
        <dbReference type="EMBL" id="CAL4792583.1"/>
    </source>
</evidence>
<evidence type="ECO:0000313" key="3">
    <source>
        <dbReference type="EMBL" id="CAI4005271.1"/>
    </source>
</evidence>
<keyword evidence="5" id="KW-1185">Reference proteome</keyword>
<dbReference type="GO" id="GO:0004386">
    <property type="term" value="F:helicase activity"/>
    <property type="evidence" value="ECO:0007669"/>
    <property type="project" value="UniProtKB-KW"/>
</dbReference>
<dbReference type="InterPro" id="IPR003034">
    <property type="entry name" value="SAP_dom"/>
</dbReference>
<gene>
    <name evidence="3" type="ORF">C1SCF055_LOCUS31009</name>
</gene>
<feature type="compositionally biased region" description="Polar residues" evidence="1">
    <location>
        <begin position="2533"/>
        <end position="2544"/>
    </location>
</feature>